<reference evidence="1 2" key="2">
    <citation type="submission" date="2018-11" db="EMBL/GenBank/DDBJ databases">
        <authorList>
            <consortium name="Pathogen Informatics"/>
        </authorList>
    </citation>
    <scope>NUCLEOTIDE SEQUENCE [LARGE SCALE GENOMIC DNA]</scope>
</reference>
<evidence type="ECO:0000313" key="1">
    <source>
        <dbReference type="EMBL" id="VDN07723.1"/>
    </source>
</evidence>
<gene>
    <name evidence="1" type="ORF">TCLT_LOCUS10051</name>
</gene>
<keyword evidence="2" id="KW-1185">Reference proteome</keyword>
<name>A0A0N5DA76_THECL</name>
<sequence>MQYNIDHNHYLLKCPAMPGKKSYKILRDGPVSIWHYIDVEKEADQFAFQIINEVIPMLCLSVNHQTSVIAQSSVPIFIPRNISVIVDGKNVTLHVGQGCKIKSSDRSKKKSKDSILEQQFEVPKSSIIVIHCADVQRRFQDHIQVIIEFPSEQND</sequence>
<dbReference type="Proteomes" id="UP000276776">
    <property type="component" value="Unassembled WGS sequence"/>
</dbReference>
<accession>A0A0N5DA76</accession>
<organism evidence="3">
    <name type="scientific">Thelazia callipaeda</name>
    <name type="common">Oriental eyeworm</name>
    <name type="synonym">Parasitic nematode</name>
    <dbReference type="NCBI Taxonomy" id="103827"/>
    <lineage>
        <taxon>Eukaryota</taxon>
        <taxon>Metazoa</taxon>
        <taxon>Ecdysozoa</taxon>
        <taxon>Nematoda</taxon>
        <taxon>Chromadorea</taxon>
        <taxon>Rhabditida</taxon>
        <taxon>Spirurina</taxon>
        <taxon>Spiruromorpha</taxon>
        <taxon>Thelazioidea</taxon>
        <taxon>Thelaziidae</taxon>
        <taxon>Thelazia</taxon>
    </lineage>
</organism>
<protein>
    <submittedName>
        <fullName evidence="3">DUF667 domain-containing protein</fullName>
    </submittedName>
</protein>
<reference evidence="3" key="1">
    <citation type="submission" date="2017-02" db="UniProtKB">
        <authorList>
            <consortium name="WormBaseParasite"/>
        </authorList>
    </citation>
    <scope>IDENTIFICATION</scope>
</reference>
<dbReference type="AlphaFoldDB" id="A0A0N5DA76"/>
<dbReference type="OrthoDB" id="5814469at2759"/>
<dbReference type="WBParaSite" id="TCLT_0001006201-mRNA-1">
    <property type="protein sequence ID" value="TCLT_0001006201-mRNA-1"/>
    <property type="gene ID" value="TCLT_0001006201"/>
</dbReference>
<proteinExistence type="predicted"/>
<dbReference type="EMBL" id="UYYF01004956">
    <property type="protein sequence ID" value="VDN07723.1"/>
    <property type="molecule type" value="Genomic_DNA"/>
</dbReference>
<evidence type="ECO:0000313" key="2">
    <source>
        <dbReference type="Proteomes" id="UP000276776"/>
    </source>
</evidence>
<evidence type="ECO:0000313" key="3">
    <source>
        <dbReference type="WBParaSite" id="TCLT_0001006201-mRNA-1"/>
    </source>
</evidence>
<dbReference type="OMA" id="CANVKQQ"/>